<sequence>MTGRDNLDPSLMLSGSRVRVSSNRLVDPNNILNPAKKLSYFRKHWPADLQESAIKNMEETKINVPQFKQRYLRLHGESATTPVPIKKSQATKLRRSVVRQDESNTNSTTAHINPLKPWLDEYQQYLTAPEVVPEGMDTIQWWGCDEDGDETGSGEAEGWDALLDDDPNNYDPDYDMDY</sequence>
<protein>
    <submittedName>
        <fullName evidence="3">Uncharacterized protein</fullName>
    </submittedName>
</protein>
<name>A0AAD6ZA00_9AGAR</name>
<feature type="compositionally biased region" description="Acidic residues" evidence="1">
    <location>
        <begin position="162"/>
        <end position="178"/>
    </location>
</feature>
<proteinExistence type="predicted"/>
<evidence type="ECO:0000313" key="2">
    <source>
        <dbReference type="EMBL" id="KAJ7310171.1"/>
    </source>
</evidence>
<evidence type="ECO:0000313" key="4">
    <source>
        <dbReference type="Proteomes" id="UP001218218"/>
    </source>
</evidence>
<gene>
    <name evidence="3" type="ORF">DFH08DRAFT_821391</name>
    <name evidence="2" type="ORF">DFH08DRAFT_823203</name>
</gene>
<reference evidence="3" key="1">
    <citation type="submission" date="2023-03" db="EMBL/GenBank/DDBJ databases">
        <title>Massive genome expansion in bonnet fungi (Mycena s.s.) driven by repeated elements and novel gene families across ecological guilds.</title>
        <authorList>
            <consortium name="Lawrence Berkeley National Laboratory"/>
            <person name="Harder C.B."/>
            <person name="Miyauchi S."/>
            <person name="Viragh M."/>
            <person name="Kuo A."/>
            <person name="Thoen E."/>
            <person name="Andreopoulos B."/>
            <person name="Lu D."/>
            <person name="Skrede I."/>
            <person name="Drula E."/>
            <person name="Henrissat B."/>
            <person name="Morin E."/>
            <person name="Kohler A."/>
            <person name="Barry K."/>
            <person name="LaButti K."/>
            <person name="Morin E."/>
            <person name="Salamov A."/>
            <person name="Lipzen A."/>
            <person name="Mereny Z."/>
            <person name="Hegedus B."/>
            <person name="Baldrian P."/>
            <person name="Stursova M."/>
            <person name="Weitz H."/>
            <person name="Taylor A."/>
            <person name="Grigoriev I.V."/>
            <person name="Nagy L.G."/>
            <person name="Martin F."/>
            <person name="Kauserud H."/>
        </authorList>
    </citation>
    <scope>NUCLEOTIDE SEQUENCE</scope>
    <source>
        <strain evidence="3">CBHHK002</strain>
    </source>
</reference>
<dbReference type="EMBL" id="JARIHO010000079">
    <property type="protein sequence ID" value="KAJ7310171.1"/>
    <property type="molecule type" value="Genomic_DNA"/>
</dbReference>
<organism evidence="3 4">
    <name type="scientific">Mycena albidolilacea</name>
    <dbReference type="NCBI Taxonomy" id="1033008"/>
    <lineage>
        <taxon>Eukaryota</taxon>
        <taxon>Fungi</taxon>
        <taxon>Dikarya</taxon>
        <taxon>Basidiomycota</taxon>
        <taxon>Agaricomycotina</taxon>
        <taxon>Agaricomycetes</taxon>
        <taxon>Agaricomycetidae</taxon>
        <taxon>Agaricales</taxon>
        <taxon>Marasmiineae</taxon>
        <taxon>Mycenaceae</taxon>
        <taxon>Mycena</taxon>
    </lineage>
</organism>
<dbReference type="AlphaFoldDB" id="A0AAD6ZA00"/>
<evidence type="ECO:0000256" key="1">
    <source>
        <dbReference type="SAM" id="MobiDB-lite"/>
    </source>
</evidence>
<accession>A0AAD6ZA00</accession>
<feature type="region of interest" description="Disordered" evidence="1">
    <location>
        <begin position="143"/>
        <end position="178"/>
    </location>
</feature>
<comment type="caution">
    <text evidence="3">The sequence shown here is derived from an EMBL/GenBank/DDBJ whole genome shotgun (WGS) entry which is preliminary data.</text>
</comment>
<evidence type="ECO:0000313" key="3">
    <source>
        <dbReference type="EMBL" id="KAJ7314360.1"/>
    </source>
</evidence>
<dbReference type="Proteomes" id="UP001218218">
    <property type="component" value="Unassembled WGS sequence"/>
</dbReference>
<dbReference type="EMBL" id="JARIHO010000067">
    <property type="protein sequence ID" value="KAJ7314360.1"/>
    <property type="molecule type" value="Genomic_DNA"/>
</dbReference>
<keyword evidence="4" id="KW-1185">Reference proteome</keyword>